<dbReference type="Pfam" id="PF00561">
    <property type="entry name" value="Abhydrolase_1"/>
    <property type="match status" value="2"/>
</dbReference>
<evidence type="ECO:0000259" key="1">
    <source>
        <dbReference type="Pfam" id="PF00561"/>
    </source>
</evidence>
<accession>A0A1G2EGK8</accession>
<organism evidence="2 3">
    <name type="scientific">Candidatus Nealsonbacteria bacterium RIFCSPLOWO2_01_FULL_43_32</name>
    <dbReference type="NCBI Taxonomy" id="1801672"/>
    <lineage>
        <taxon>Bacteria</taxon>
        <taxon>Candidatus Nealsoniibacteriota</taxon>
    </lineage>
</organism>
<dbReference type="Gene3D" id="3.40.50.1820">
    <property type="entry name" value="alpha/beta hydrolase"/>
    <property type="match status" value="1"/>
</dbReference>
<feature type="domain" description="AB hydrolase-1" evidence="1">
    <location>
        <begin position="3"/>
        <end position="106"/>
    </location>
</feature>
<dbReference type="PANTHER" id="PTHR43798">
    <property type="entry name" value="MONOACYLGLYCEROL LIPASE"/>
    <property type="match status" value="1"/>
</dbReference>
<dbReference type="AlphaFoldDB" id="A0A1G2EGK8"/>
<dbReference type="InterPro" id="IPR029058">
    <property type="entry name" value="AB_hydrolase_fold"/>
</dbReference>
<dbReference type="InterPro" id="IPR000073">
    <property type="entry name" value="AB_hydrolase_1"/>
</dbReference>
<dbReference type="InterPro" id="IPR050266">
    <property type="entry name" value="AB_hydrolase_sf"/>
</dbReference>
<dbReference type="SUPFAM" id="SSF53474">
    <property type="entry name" value="alpha/beta-Hydrolases"/>
    <property type="match status" value="1"/>
</dbReference>
<gene>
    <name evidence="2" type="ORF">A2896_02005</name>
</gene>
<feature type="domain" description="AB hydrolase-1" evidence="1">
    <location>
        <begin position="163"/>
        <end position="215"/>
    </location>
</feature>
<evidence type="ECO:0000313" key="3">
    <source>
        <dbReference type="Proteomes" id="UP000178647"/>
    </source>
</evidence>
<name>A0A1G2EGK8_9BACT</name>
<comment type="caution">
    <text evidence="2">The sequence shown here is derived from an EMBL/GenBank/DDBJ whole genome shotgun (WGS) entry which is preliminary data.</text>
</comment>
<dbReference type="PRINTS" id="PR00111">
    <property type="entry name" value="ABHYDROLASE"/>
</dbReference>
<dbReference type="STRING" id="1801672.A2896_02005"/>
<dbReference type="Proteomes" id="UP000178647">
    <property type="component" value="Unassembled WGS sequence"/>
</dbReference>
<reference evidence="2 3" key="1">
    <citation type="journal article" date="2016" name="Nat. Commun.">
        <title>Thousands of microbial genomes shed light on interconnected biogeochemical processes in an aquifer system.</title>
        <authorList>
            <person name="Anantharaman K."/>
            <person name="Brown C.T."/>
            <person name="Hug L.A."/>
            <person name="Sharon I."/>
            <person name="Castelle C.J."/>
            <person name="Probst A.J."/>
            <person name="Thomas B.C."/>
            <person name="Singh A."/>
            <person name="Wilkins M.J."/>
            <person name="Karaoz U."/>
            <person name="Brodie E.L."/>
            <person name="Williams K.H."/>
            <person name="Hubbard S.S."/>
            <person name="Banfield J.F."/>
        </authorList>
    </citation>
    <scope>NUCLEOTIDE SEQUENCE [LARGE SCALE GENOMIC DNA]</scope>
</reference>
<protein>
    <recommendedName>
        <fullName evidence="1">AB hydrolase-1 domain-containing protein</fullName>
    </recommendedName>
</protein>
<evidence type="ECO:0000313" key="2">
    <source>
        <dbReference type="EMBL" id="OGZ24510.1"/>
    </source>
</evidence>
<dbReference type="EMBL" id="MHMH01000009">
    <property type="protein sequence ID" value="OGZ24510.1"/>
    <property type="molecule type" value="Genomic_DNA"/>
</dbReference>
<sequence>MSTILILHGWGSQAKNWQKVKEGLEKVGYKVFVPDLPGFGENTPLERAWITEDYIDWIKNFAVNNSLERFFLVGHSFGGGLAAVFSAQFPEQVEKLILVDAAIIRVENLKRELLTQIAKILKLFSFMPFYKSARKFFYKFIASDYPGLEGIMRQTYLNVVKKDLSGCLPAISVPTLLIWGAKDKITPLKDAYLIKDKIPGAKLEIIPNIEHAPYLKVPEILAEKILNFIRL</sequence>
<proteinExistence type="predicted"/>